<evidence type="ECO:0000313" key="2">
    <source>
        <dbReference type="Proteomes" id="UP000807025"/>
    </source>
</evidence>
<proteinExistence type="predicted"/>
<dbReference type="EMBL" id="MU154535">
    <property type="protein sequence ID" value="KAF9498796.1"/>
    <property type="molecule type" value="Genomic_DNA"/>
</dbReference>
<organism evidence="1 2">
    <name type="scientific">Pleurotus eryngii</name>
    <name type="common">Boletus of the steppes</name>
    <dbReference type="NCBI Taxonomy" id="5323"/>
    <lineage>
        <taxon>Eukaryota</taxon>
        <taxon>Fungi</taxon>
        <taxon>Dikarya</taxon>
        <taxon>Basidiomycota</taxon>
        <taxon>Agaricomycotina</taxon>
        <taxon>Agaricomycetes</taxon>
        <taxon>Agaricomycetidae</taxon>
        <taxon>Agaricales</taxon>
        <taxon>Pleurotineae</taxon>
        <taxon>Pleurotaceae</taxon>
        <taxon>Pleurotus</taxon>
    </lineage>
</organism>
<name>A0A9P6A7X4_PLEER</name>
<gene>
    <name evidence="1" type="ORF">BDN71DRAFT_1442737</name>
</gene>
<accession>A0A9P6A7X4</accession>
<protein>
    <submittedName>
        <fullName evidence="1">Uncharacterized protein</fullName>
    </submittedName>
</protein>
<keyword evidence="2" id="KW-1185">Reference proteome</keyword>
<reference evidence="1" key="1">
    <citation type="submission" date="2020-11" db="EMBL/GenBank/DDBJ databases">
        <authorList>
            <consortium name="DOE Joint Genome Institute"/>
            <person name="Ahrendt S."/>
            <person name="Riley R."/>
            <person name="Andreopoulos W."/>
            <person name="Labutti K."/>
            <person name="Pangilinan J."/>
            <person name="Ruiz-Duenas F.J."/>
            <person name="Barrasa J.M."/>
            <person name="Sanchez-Garcia M."/>
            <person name="Camarero S."/>
            <person name="Miyauchi S."/>
            <person name="Serrano A."/>
            <person name="Linde D."/>
            <person name="Babiker R."/>
            <person name="Drula E."/>
            <person name="Ayuso-Fernandez I."/>
            <person name="Pacheco R."/>
            <person name="Padilla G."/>
            <person name="Ferreira P."/>
            <person name="Barriuso J."/>
            <person name="Kellner H."/>
            <person name="Castanera R."/>
            <person name="Alfaro M."/>
            <person name="Ramirez L."/>
            <person name="Pisabarro A.G."/>
            <person name="Kuo A."/>
            <person name="Tritt A."/>
            <person name="Lipzen A."/>
            <person name="He G."/>
            <person name="Yan M."/>
            <person name="Ng V."/>
            <person name="Cullen D."/>
            <person name="Martin F."/>
            <person name="Rosso M.-N."/>
            <person name="Henrissat B."/>
            <person name="Hibbett D."/>
            <person name="Martinez A.T."/>
            <person name="Grigoriev I.V."/>
        </authorList>
    </citation>
    <scope>NUCLEOTIDE SEQUENCE</scope>
    <source>
        <strain evidence="1">ATCC 90797</strain>
    </source>
</reference>
<dbReference type="AlphaFoldDB" id="A0A9P6A7X4"/>
<comment type="caution">
    <text evidence="1">The sequence shown here is derived from an EMBL/GenBank/DDBJ whole genome shotgun (WGS) entry which is preliminary data.</text>
</comment>
<evidence type="ECO:0000313" key="1">
    <source>
        <dbReference type="EMBL" id="KAF9498796.1"/>
    </source>
</evidence>
<sequence length="54" mass="6416">MMFGSLLKRLTTSLQEIRRIVNNLLNRFDLPLASAPIDWDPFFHRSVYLLRHVC</sequence>
<dbReference type="Proteomes" id="UP000807025">
    <property type="component" value="Unassembled WGS sequence"/>
</dbReference>